<dbReference type="EMBL" id="JARKNE010000011">
    <property type="protein sequence ID" value="KAK5784432.1"/>
    <property type="molecule type" value="Genomic_DNA"/>
</dbReference>
<gene>
    <name evidence="1" type="ORF">PVK06_038956</name>
</gene>
<proteinExistence type="predicted"/>
<dbReference type="Proteomes" id="UP001358586">
    <property type="component" value="Chromosome 11"/>
</dbReference>
<evidence type="ECO:0000313" key="1">
    <source>
        <dbReference type="EMBL" id="KAK5784432.1"/>
    </source>
</evidence>
<organism evidence="1 2">
    <name type="scientific">Gossypium arboreum</name>
    <name type="common">Tree cotton</name>
    <name type="synonym">Gossypium nanking</name>
    <dbReference type="NCBI Taxonomy" id="29729"/>
    <lineage>
        <taxon>Eukaryota</taxon>
        <taxon>Viridiplantae</taxon>
        <taxon>Streptophyta</taxon>
        <taxon>Embryophyta</taxon>
        <taxon>Tracheophyta</taxon>
        <taxon>Spermatophyta</taxon>
        <taxon>Magnoliopsida</taxon>
        <taxon>eudicotyledons</taxon>
        <taxon>Gunneridae</taxon>
        <taxon>Pentapetalae</taxon>
        <taxon>rosids</taxon>
        <taxon>malvids</taxon>
        <taxon>Malvales</taxon>
        <taxon>Malvaceae</taxon>
        <taxon>Malvoideae</taxon>
        <taxon>Gossypium</taxon>
    </lineage>
</organism>
<evidence type="ECO:0000313" key="2">
    <source>
        <dbReference type="Proteomes" id="UP001358586"/>
    </source>
</evidence>
<protein>
    <submittedName>
        <fullName evidence="1">Uncharacterized protein</fullName>
    </submittedName>
</protein>
<keyword evidence="2" id="KW-1185">Reference proteome</keyword>
<reference evidence="1 2" key="1">
    <citation type="submission" date="2023-03" db="EMBL/GenBank/DDBJ databases">
        <title>WGS of Gossypium arboreum.</title>
        <authorList>
            <person name="Yu D."/>
        </authorList>
    </citation>
    <scope>NUCLEOTIDE SEQUENCE [LARGE SCALE GENOMIC DNA]</scope>
    <source>
        <tissue evidence="1">Leaf</tissue>
    </source>
</reference>
<comment type="caution">
    <text evidence="1">The sequence shown here is derived from an EMBL/GenBank/DDBJ whole genome shotgun (WGS) entry which is preliminary data.</text>
</comment>
<sequence length="49" mass="5501">MVPEDPHFSFAVWGVYHHSRGCCTATRAPNQQECGNRCKCNLGTDCFLL</sequence>
<accession>A0ABR0N1I5</accession>
<name>A0ABR0N1I5_GOSAR</name>